<reference evidence="6" key="1">
    <citation type="submission" date="2022-06" db="EMBL/GenBank/DDBJ databases">
        <title>Diverse halophilic archaea isolated from saline environments.</title>
        <authorList>
            <person name="Cui H.-L."/>
        </authorList>
    </citation>
    <scope>NUCLEOTIDE SEQUENCE</scope>
    <source>
        <strain evidence="6">WLHS1</strain>
    </source>
</reference>
<feature type="transmembrane region" description="Helical" evidence="5">
    <location>
        <begin position="226"/>
        <end position="252"/>
    </location>
</feature>
<keyword evidence="7" id="KW-1185">Reference proteome</keyword>
<protein>
    <submittedName>
        <fullName evidence="6">Formate/nitrite transporter family protein</fullName>
    </submittedName>
</protein>
<dbReference type="InterPro" id="IPR023271">
    <property type="entry name" value="Aquaporin-like"/>
</dbReference>
<proteinExistence type="predicted"/>
<evidence type="ECO:0000256" key="3">
    <source>
        <dbReference type="ARBA" id="ARBA00022989"/>
    </source>
</evidence>
<dbReference type="Proteomes" id="UP001056855">
    <property type="component" value="Chromosome"/>
</dbReference>
<dbReference type="GeneID" id="73288698"/>
<dbReference type="AlphaFoldDB" id="A0A9E7NAT2"/>
<sequence>MSDVPDPSEIFHRAAEEGRRRLEQPLLELAATGFIAGFTIVFGIVALGIVHATVEPQFGEVARVAGALAFGVGVVMLVVGRAELFSENFFDPIAAAVERSNSWLIGPLLRLWSLTLVFNLVGGTLFVLVMSVDVALPPGSGAAMSTTAEELAHRESAGMFADAIAGGVLVALLSHLLVSVDSDGGRIAVAYIVGVLLALGPFDHVVVTVLHVLFGMRFGADIGAGTLAVITIVSTAGNLVGGLGLVTLSHVAQAIGARESDT</sequence>
<dbReference type="GO" id="GO:0005886">
    <property type="term" value="C:plasma membrane"/>
    <property type="evidence" value="ECO:0007669"/>
    <property type="project" value="TreeGrafter"/>
</dbReference>
<gene>
    <name evidence="6" type="ORF">NGM29_01590</name>
</gene>
<evidence type="ECO:0000256" key="1">
    <source>
        <dbReference type="ARBA" id="ARBA00004141"/>
    </source>
</evidence>
<accession>A0A9E7NAT2</accession>
<comment type="subcellular location">
    <subcellularLocation>
        <location evidence="1">Membrane</location>
        <topology evidence="1">Multi-pass membrane protein</topology>
    </subcellularLocation>
</comment>
<dbReference type="EMBL" id="CP100355">
    <property type="protein sequence ID" value="UTF54006.1"/>
    <property type="molecule type" value="Genomic_DNA"/>
</dbReference>
<dbReference type="Gene3D" id="1.20.1080.10">
    <property type="entry name" value="Glycerol uptake facilitator protein"/>
    <property type="match status" value="1"/>
</dbReference>
<dbReference type="PANTHER" id="PTHR30520:SF2">
    <property type="entry name" value="INNER MEMBRANE PROTEIN YFDC"/>
    <property type="match status" value="1"/>
</dbReference>
<keyword evidence="3 5" id="KW-1133">Transmembrane helix</keyword>
<dbReference type="RefSeq" id="WP_254158517.1">
    <property type="nucleotide sequence ID" value="NZ_CP100355.1"/>
</dbReference>
<evidence type="ECO:0000256" key="2">
    <source>
        <dbReference type="ARBA" id="ARBA00022692"/>
    </source>
</evidence>
<evidence type="ECO:0000256" key="4">
    <source>
        <dbReference type="ARBA" id="ARBA00023136"/>
    </source>
</evidence>
<feature type="transmembrane region" description="Helical" evidence="5">
    <location>
        <begin position="157"/>
        <end position="177"/>
    </location>
</feature>
<dbReference type="GO" id="GO:0015499">
    <property type="term" value="F:formate transmembrane transporter activity"/>
    <property type="evidence" value="ECO:0007669"/>
    <property type="project" value="TreeGrafter"/>
</dbReference>
<evidence type="ECO:0000313" key="6">
    <source>
        <dbReference type="EMBL" id="UTF54006.1"/>
    </source>
</evidence>
<feature type="transmembrane region" description="Helical" evidence="5">
    <location>
        <begin position="189"/>
        <end position="214"/>
    </location>
</feature>
<evidence type="ECO:0000313" key="7">
    <source>
        <dbReference type="Proteomes" id="UP001056855"/>
    </source>
</evidence>
<dbReference type="PANTHER" id="PTHR30520">
    <property type="entry name" value="FORMATE TRANSPORTER-RELATED"/>
    <property type="match status" value="1"/>
</dbReference>
<organism evidence="6 7">
    <name type="scientific">Natronosalvus rutilus</name>
    <dbReference type="NCBI Taxonomy" id="2953753"/>
    <lineage>
        <taxon>Archaea</taxon>
        <taxon>Methanobacteriati</taxon>
        <taxon>Methanobacteriota</taxon>
        <taxon>Stenosarchaea group</taxon>
        <taxon>Halobacteria</taxon>
        <taxon>Halobacteriales</taxon>
        <taxon>Natrialbaceae</taxon>
        <taxon>Natronosalvus</taxon>
    </lineage>
</organism>
<name>A0A9E7NAT2_9EURY</name>
<evidence type="ECO:0000256" key="5">
    <source>
        <dbReference type="SAM" id="Phobius"/>
    </source>
</evidence>
<keyword evidence="4 5" id="KW-0472">Membrane</keyword>
<feature type="transmembrane region" description="Helical" evidence="5">
    <location>
        <begin position="29"/>
        <end position="49"/>
    </location>
</feature>
<dbReference type="KEGG" id="sawl:NGM29_01590"/>
<dbReference type="InterPro" id="IPR000292">
    <property type="entry name" value="For/NO2_transpt"/>
</dbReference>
<dbReference type="Pfam" id="PF01226">
    <property type="entry name" value="Form_Nir_trans"/>
    <property type="match status" value="1"/>
</dbReference>
<feature type="transmembrane region" description="Helical" evidence="5">
    <location>
        <begin position="61"/>
        <end position="80"/>
    </location>
</feature>
<keyword evidence="2 5" id="KW-0812">Transmembrane</keyword>
<feature type="transmembrane region" description="Helical" evidence="5">
    <location>
        <begin position="111"/>
        <end position="136"/>
    </location>
</feature>